<dbReference type="Pfam" id="PF01757">
    <property type="entry name" value="Acyl_transf_3"/>
    <property type="match status" value="1"/>
</dbReference>
<evidence type="ECO:0000313" key="6">
    <source>
        <dbReference type="Proteomes" id="UP000571128"/>
    </source>
</evidence>
<dbReference type="Proteomes" id="UP000571128">
    <property type="component" value="Unassembled WGS sequence"/>
</dbReference>
<gene>
    <name evidence="5" type="ORF">HB844_10770</name>
</gene>
<dbReference type="AlphaFoldDB" id="A0A841YGK1"/>
<comment type="similarity">
    <text evidence="2">Belongs to the acyltransferase 3 family.</text>
</comment>
<feature type="domain" description="Acyltransferase 3" evidence="4">
    <location>
        <begin position="9"/>
        <end position="288"/>
    </location>
</feature>
<feature type="transmembrane region" description="Helical" evidence="3">
    <location>
        <begin position="191"/>
        <end position="209"/>
    </location>
</feature>
<evidence type="ECO:0000259" key="4">
    <source>
        <dbReference type="Pfam" id="PF01757"/>
    </source>
</evidence>
<keyword evidence="5" id="KW-0808">Transferase</keyword>
<dbReference type="RefSeq" id="WP_115095879.1">
    <property type="nucleotide sequence ID" value="NZ_JAARPY010000011.1"/>
</dbReference>
<dbReference type="InterPro" id="IPR002656">
    <property type="entry name" value="Acyl_transf_3_dom"/>
</dbReference>
<reference evidence="5 6" key="1">
    <citation type="submission" date="2020-03" db="EMBL/GenBank/DDBJ databases">
        <title>Soil Listeria distribution.</title>
        <authorList>
            <person name="Liao J."/>
            <person name="Wiedmann M."/>
        </authorList>
    </citation>
    <scope>NUCLEOTIDE SEQUENCE [LARGE SCALE GENOMIC DNA]</scope>
    <source>
        <strain evidence="5 6">FSL L7-1645</strain>
    </source>
</reference>
<comment type="caution">
    <text evidence="5">The sequence shown here is derived from an EMBL/GenBank/DDBJ whole genome shotgun (WGS) entry which is preliminary data.</text>
</comment>
<keyword evidence="3" id="KW-0812">Transmembrane</keyword>
<feature type="transmembrane region" description="Helical" evidence="3">
    <location>
        <begin position="141"/>
        <end position="157"/>
    </location>
</feature>
<evidence type="ECO:0000256" key="3">
    <source>
        <dbReference type="SAM" id="Phobius"/>
    </source>
</evidence>
<feature type="transmembrane region" description="Helical" evidence="3">
    <location>
        <begin position="215"/>
        <end position="231"/>
    </location>
</feature>
<evidence type="ECO:0000256" key="1">
    <source>
        <dbReference type="ARBA" id="ARBA00004370"/>
    </source>
</evidence>
<keyword evidence="5" id="KW-0012">Acyltransferase</keyword>
<proteinExistence type="inferred from homology"/>
<keyword evidence="3" id="KW-1133">Transmembrane helix</keyword>
<feature type="transmembrane region" description="Helical" evidence="3">
    <location>
        <begin position="77"/>
        <end position="105"/>
    </location>
</feature>
<sequence>MLTKTHTNIGKGIAILLVILGHILLEIYHVHTFIQSIGVFLFLILSGYGITASVISKGSYKNIMSWFFRMEKVLVPYWLVTLCKIIILALFGSVTFSIAVILKGFFFDLDKTIDSTMWFVLYIIVWYIVSALIFFFIRNKWLMTLLFFIVAGLFIMFVDLSNWAFYALGFPIGVLWRNYERTWSGLYDKLPASLYFILFILLAIANTSVIKSFSLGMPTTLLAAIFVLCFVNKFFQQQAWLEWIGKISFELYLIEGFWLYTTKSLYVGHSSFLNLLLYLGLLLVSYLLYLGGERLLQYGPILLKKRR</sequence>
<evidence type="ECO:0000256" key="2">
    <source>
        <dbReference type="ARBA" id="ARBA00007400"/>
    </source>
</evidence>
<comment type="subcellular location">
    <subcellularLocation>
        <location evidence="1">Membrane</location>
    </subcellularLocation>
</comment>
<feature type="transmembrane region" description="Helical" evidence="3">
    <location>
        <begin position="117"/>
        <end position="136"/>
    </location>
</feature>
<feature type="transmembrane region" description="Helical" evidence="3">
    <location>
        <begin position="272"/>
        <end position="290"/>
    </location>
</feature>
<dbReference type="EMBL" id="JAARPY010000011">
    <property type="protein sequence ID" value="MBC1399353.1"/>
    <property type="molecule type" value="Genomic_DNA"/>
</dbReference>
<feature type="transmembrane region" description="Helical" evidence="3">
    <location>
        <begin position="243"/>
        <end position="260"/>
    </location>
</feature>
<feature type="transmembrane region" description="Helical" evidence="3">
    <location>
        <begin position="163"/>
        <end position="179"/>
    </location>
</feature>
<protein>
    <submittedName>
        <fullName evidence="5">Acyltransferase</fullName>
    </submittedName>
</protein>
<accession>A0A841YGK1</accession>
<feature type="transmembrane region" description="Helical" evidence="3">
    <location>
        <begin position="37"/>
        <end position="56"/>
    </location>
</feature>
<feature type="transmembrane region" description="Helical" evidence="3">
    <location>
        <begin position="12"/>
        <end position="31"/>
    </location>
</feature>
<evidence type="ECO:0000313" key="5">
    <source>
        <dbReference type="EMBL" id="MBC1399353.1"/>
    </source>
</evidence>
<name>A0A841YGK1_9LIST</name>
<keyword evidence="3" id="KW-0472">Membrane</keyword>
<dbReference type="GO" id="GO:0016747">
    <property type="term" value="F:acyltransferase activity, transferring groups other than amino-acyl groups"/>
    <property type="evidence" value="ECO:0007669"/>
    <property type="project" value="InterPro"/>
</dbReference>
<organism evidence="5 6">
    <name type="scientific">Listeria fleischmannii</name>
    <dbReference type="NCBI Taxonomy" id="1069827"/>
    <lineage>
        <taxon>Bacteria</taxon>
        <taxon>Bacillati</taxon>
        <taxon>Bacillota</taxon>
        <taxon>Bacilli</taxon>
        <taxon>Bacillales</taxon>
        <taxon>Listeriaceae</taxon>
        <taxon>Listeria</taxon>
    </lineage>
</organism>